<accession>A0A816RMN1</accession>
<proteinExistence type="predicted"/>
<name>A0A816RMN1_BRANA</name>
<reference evidence="1" key="1">
    <citation type="submission" date="2021-01" db="EMBL/GenBank/DDBJ databases">
        <authorList>
            <consortium name="Genoscope - CEA"/>
            <person name="William W."/>
        </authorList>
    </citation>
    <scope>NUCLEOTIDE SEQUENCE</scope>
</reference>
<protein>
    <submittedName>
        <fullName evidence="1">(rape) hypothetical protein</fullName>
    </submittedName>
</protein>
<sequence>MGKVWTREGWTGGVWMGGAWILERGWVVCGRLIRGRVGRVMCMDEAVVVLVRVDAISRV</sequence>
<dbReference type="EMBL" id="HG994365">
    <property type="protein sequence ID" value="CAF2074355.1"/>
    <property type="molecule type" value="Genomic_DNA"/>
</dbReference>
<organism evidence="1">
    <name type="scientific">Brassica napus</name>
    <name type="common">Rape</name>
    <dbReference type="NCBI Taxonomy" id="3708"/>
    <lineage>
        <taxon>Eukaryota</taxon>
        <taxon>Viridiplantae</taxon>
        <taxon>Streptophyta</taxon>
        <taxon>Embryophyta</taxon>
        <taxon>Tracheophyta</taxon>
        <taxon>Spermatophyta</taxon>
        <taxon>Magnoliopsida</taxon>
        <taxon>eudicotyledons</taxon>
        <taxon>Gunneridae</taxon>
        <taxon>Pentapetalae</taxon>
        <taxon>rosids</taxon>
        <taxon>malvids</taxon>
        <taxon>Brassicales</taxon>
        <taxon>Brassicaceae</taxon>
        <taxon>Brassiceae</taxon>
        <taxon>Brassica</taxon>
    </lineage>
</organism>
<gene>
    <name evidence="1" type="ORF">DARMORV10_C01P32070.1</name>
</gene>
<dbReference type="Proteomes" id="UP001295469">
    <property type="component" value="Chromosome C01"/>
</dbReference>
<evidence type="ECO:0000313" key="1">
    <source>
        <dbReference type="EMBL" id="CAF2074355.1"/>
    </source>
</evidence>
<dbReference type="AlphaFoldDB" id="A0A816RMN1"/>